<dbReference type="InterPro" id="IPR002182">
    <property type="entry name" value="NB-ARC"/>
</dbReference>
<dbReference type="PANTHER" id="PTHR36766">
    <property type="entry name" value="PLANT BROAD-SPECTRUM MILDEW RESISTANCE PROTEIN RPW8"/>
    <property type="match status" value="1"/>
</dbReference>
<feature type="domain" description="RPW8" evidence="3">
    <location>
        <begin position="1"/>
        <end position="150"/>
    </location>
</feature>
<reference evidence="4 5" key="1">
    <citation type="journal article" date="2023" name="Hortic Res">
        <title>The complete reference genome for grapevine (Vitis vinifera L.) genetics and breeding.</title>
        <authorList>
            <person name="Shi X."/>
            <person name="Cao S."/>
            <person name="Wang X."/>
            <person name="Huang S."/>
            <person name="Wang Y."/>
            <person name="Liu Z."/>
            <person name="Liu W."/>
            <person name="Leng X."/>
            <person name="Peng Y."/>
            <person name="Wang N."/>
            <person name="Wang Y."/>
            <person name="Ma Z."/>
            <person name="Xu X."/>
            <person name="Zhang F."/>
            <person name="Xue H."/>
            <person name="Zhong H."/>
            <person name="Wang Y."/>
            <person name="Zhang K."/>
            <person name="Velt A."/>
            <person name="Avia K."/>
            <person name="Holtgrawe D."/>
            <person name="Grimplet J."/>
            <person name="Matus J.T."/>
            <person name="Ware D."/>
            <person name="Wu X."/>
            <person name="Wang H."/>
            <person name="Liu C."/>
            <person name="Fang Y."/>
            <person name="Rustenholz C."/>
            <person name="Cheng Z."/>
            <person name="Xiao H."/>
            <person name="Zhou Y."/>
        </authorList>
    </citation>
    <scope>NUCLEOTIDE SEQUENCE [LARGE SCALE GENOMIC DNA]</scope>
    <source>
        <strain evidence="5">cv. Pinot noir / PN40024</strain>
        <tissue evidence="4">Leaf</tissue>
    </source>
</reference>
<dbReference type="Gene3D" id="3.40.50.300">
    <property type="entry name" value="P-loop containing nucleotide triphosphate hydrolases"/>
    <property type="match status" value="1"/>
</dbReference>
<name>A0ABY9CQI8_VITVI</name>
<dbReference type="Pfam" id="PF05659">
    <property type="entry name" value="RPW8"/>
    <property type="match status" value="1"/>
</dbReference>
<sequence>MALETVGGVVLDKVIGELIKPFVDGGKKQAAFGDILQRVKSIIKLIGPTVRQIKKLSAELDRPKEESENLIQLFDEGEKLIQKCSKLNWWMPNRWKYANKLTAFYESLLRFFQFHMPLQQFMTNMEILAHLQSQFRYGTGGVSGQMGYLGSGGSRVSGEIGYLDPCNAPDPPDFMVGLDVPLKEVKKRLFKDDTSVIVVSAPGGCGKTTLVQKLCQDPDVKGGVQFEKTFSKPSYTEPSFSGPAFIEPTHTEIPHPQTPLTPDHAPWMDLSAQIRSLGICIEEIAVVSDTHFYSMEDRMDQYQVASLHSLSISSRGLIILRID</sequence>
<evidence type="ECO:0000256" key="1">
    <source>
        <dbReference type="ARBA" id="ARBA00008894"/>
    </source>
</evidence>
<evidence type="ECO:0000259" key="3">
    <source>
        <dbReference type="PROSITE" id="PS51153"/>
    </source>
</evidence>
<dbReference type="PANTHER" id="PTHR36766:SF3">
    <property type="entry name" value="RPW8 DOMAIN-CONTAINING PROTEIN"/>
    <property type="match status" value="1"/>
</dbReference>
<evidence type="ECO:0000313" key="5">
    <source>
        <dbReference type="Proteomes" id="UP001227230"/>
    </source>
</evidence>
<keyword evidence="2" id="KW-0611">Plant defense</keyword>
<dbReference type="SUPFAM" id="SSF52540">
    <property type="entry name" value="P-loop containing nucleoside triphosphate hydrolases"/>
    <property type="match status" value="1"/>
</dbReference>
<protein>
    <recommendedName>
        <fullName evidence="3">RPW8 domain-containing protein</fullName>
    </recommendedName>
</protein>
<comment type="similarity">
    <text evidence="1">Belongs to the disease resistance NB-LRR family.</text>
</comment>
<accession>A0ABY9CQI8</accession>
<organism evidence="4 5">
    <name type="scientific">Vitis vinifera</name>
    <name type="common">Grape</name>
    <dbReference type="NCBI Taxonomy" id="29760"/>
    <lineage>
        <taxon>Eukaryota</taxon>
        <taxon>Viridiplantae</taxon>
        <taxon>Streptophyta</taxon>
        <taxon>Embryophyta</taxon>
        <taxon>Tracheophyta</taxon>
        <taxon>Spermatophyta</taxon>
        <taxon>Magnoliopsida</taxon>
        <taxon>eudicotyledons</taxon>
        <taxon>Gunneridae</taxon>
        <taxon>Pentapetalae</taxon>
        <taxon>rosids</taxon>
        <taxon>Vitales</taxon>
        <taxon>Vitaceae</taxon>
        <taxon>Viteae</taxon>
        <taxon>Vitis</taxon>
    </lineage>
</organism>
<keyword evidence="5" id="KW-1185">Reference proteome</keyword>
<dbReference type="Proteomes" id="UP001227230">
    <property type="component" value="Chromosome 10"/>
</dbReference>
<gene>
    <name evidence="4" type="ORF">VitviT2T_016102</name>
</gene>
<dbReference type="PROSITE" id="PS51153">
    <property type="entry name" value="RPW8"/>
    <property type="match status" value="1"/>
</dbReference>
<dbReference type="Pfam" id="PF00931">
    <property type="entry name" value="NB-ARC"/>
    <property type="match status" value="1"/>
</dbReference>
<dbReference type="EMBL" id="CP126657">
    <property type="protein sequence ID" value="WJZ97501.1"/>
    <property type="molecule type" value="Genomic_DNA"/>
</dbReference>
<evidence type="ECO:0000256" key="2">
    <source>
        <dbReference type="ARBA" id="ARBA00022821"/>
    </source>
</evidence>
<evidence type="ECO:0000313" key="4">
    <source>
        <dbReference type="EMBL" id="WJZ97501.1"/>
    </source>
</evidence>
<dbReference type="InterPro" id="IPR008808">
    <property type="entry name" value="Powdery_mildew-R_dom"/>
</dbReference>
<dbReference type="InterPro" id="IPR027417">
    <property type="entry name" value="P-loop_NTPase"/>
</dbReference>
<proteinExistence type="inferred from homology"/>